<evidence type="ECO:0000256" key="4">
    <source>
        <dbReference type="ARBA" id="ARBA00022989"/>
    </source>
</evidence>
<evidence type="ECO:0000313" key="8">
    <source>
        <dbReference type="Proteomes" id="UP001500141"/>
    </source>
</evidence>
<dbReference type="PANTHER" id="PTHR33529:SF8">
    <property type="entry name" value="PERMEASE, YJGP_YJGQ FAMILY"/>
    <property type="match status" value="1"/>
</dbReference>
<comment type="caution">
    <text evidence="7">The sequence shown here is derived from an EMBL/GenBank/DDBJ whole genome shotgun (WGS) entry which is preliminary data.</text>
</comment>
<evidence type="ECO:0000256" key="1">
    <source>
        <dbReference type="ARBA" id="ARBA00004651"/>
    </source>
</evidence>
<evidence type="ECO:0000256" key="3">
    <source>
        <dbReference type="ARBA" id="ARBA00022692"/>
    </source>
</evidence>
<feature type="transmembrane region" description="Helical" evidence="6">
    <location>
        <begin position="312"/>
        <end position="329"/>
    </location>
</feature>
<dbReference type="Proteomes" id="UP001500141">
    <property type="component" value="Unassembled WGS sequence"/>
</dbReference>
<proteinExistence type="predicted"/>
<name>A0ABP9A3G0_9FLAO</name>
<keyword evidence="8" id="KW-1185">Reference proteome</keyword>
<dbReference type="Pfam" id="PF03739">
    <property type="entry name" value="LptF_LptG"/>
    <property type="match status" value="1"/>
</dbReference>
<evidence type="ECO:0000256" key="6">
    <source>
        <dbReference type="SAM" id="Phobius"/>
    </source>
</evidence>
<keyword evidence="5 6" id="KW-0472">Membrane</keyword>
<evidence type="ECO:0000256" key="5">
    <source>
        <dbReference type="ARBA" id="ARBA00023136"/>
    </source>
</evidence>
<gene>
    <name evidence="7" type="ORF">GCM10023230_23920</name>
</gene>
<dbReference type="RefSeq" id="WP_264544858.1">
    <property type="nucleotide sequence ID" value="NZ_BAABIP010000018.1"/>
</dbReference>
<dbReference type="InterPro" id="IPR005495">
    <property type="entry name" value="LptG/LptF_permease"/>
</dbReference>
<reference evidence="8" key="1">
    <citation type="journal article" date="2019" name="Int. J. Syst. Evol. Microbiol.">
        <title>The Global Catalogue of Microorganisms (GCM) 10K type strain sequencing project: providing services to taxonomists for standard genome sequencing and annotation.</title>
        <authorList>
            <consortium name="The Broad Institute Genomics Platform"/>
            <consortium name="The Broad Institute Genome Sequencing Center for Infectious Disease"/>
            <person name="Wu L."/>
            <person name="Ma J."/>
        </authorList>
    </citation>
    <scope>NUCLEOTIDE SEQUENCE [LARGE SCALE GENOMIC DNA]</scope>
    <source>
        <strain evidence="8">JCM 18198</strain>
    </source>
</reference>
<feature type="transmembrane region" description="Helical" evidence="6">
    <location>
        <begin position="20"/>
        <end position="38"/>
    </location>
</feature>
<dbReference type="PANTHER" id="PTHR33529">
    <property type="entry name" value="SLR0882 PROTEIN-RELATED"/>
    <property type="match status" value="1"/>
</dbReference>
<feature type="transmembrane region" description="Helical" evidence="6">
    <location>
        <begin position="341"/>
        <end position="363"/>
    </location>
</feature>
<feature type="transmembrane region" description="Helical" evidence="6">
    <location>
        <begin position="58"/>
        <end position="86"/>
    </location>
</feature>
<accession>A0ABP9A3G0</accession>
<sequence>MFKQLFSKLTIIDRYILRRYLMTFSIMLIMFIPIGIIVDVSEKVNKILENKVPFPKVAAYYVDFIIYFANLLFPIFLFLSIIWFTSKLANNTEIVAILSSGISFQRFLRPYIVGATMVSIFALLMGFFLVPKASEGFNNFRYMYLKGNGRNQMRETSDVYRQISDSEFIYASNFNQEAKTGYNFVYEKFDKEKMLYKITASSIVWNPKDSTYTLMNYNKRTVGDLDDKIETENTKSMKFNFDLEDLTPVVYIAETLNLAELNKFIEKERKRGSANINTYLVVKYRKYSVPVSAFILTIIAVAVSSMKRRGGMGVNLAIGIALAFSYVFLDKIFGTVAEKSSFSPLIGVWIPNIIYGILAFYLLRNAKR</sequence>
<keyword evidence="4 6" id="KW-1133">Transmembrane helix</keyword>
<feature type="transmembrane region" description="Helical" evidence="6">
    <location>
        <begin position="107"/>
        <end position="130"/>
    </location>
</feature>
<keyword evidence="2" id="KW-1003">Cell membrane</keyword>
<evidence type="ECO:0000256" key="2">
    <source>
        <dbReference type="ARBA" id="ARBA00022475"/>
    </source>
</evidence>
<keyword evidence="3 6" id="KW-0812">Transmembrane</keyword>
<evidence type="ECO:0000313" key="7">
    <source>
        <dbReference type="EMBL" id="GAA4772656.1"/>
    </source>
</evidence>
<protein>
    <submittedName>
        <fullName evidence="7">LptF/LptG family permease</fullName>
    </submittedName>
</protein>
<dbReference type="EMBL" id="BAABIP010000018">
    <property type="protein sequence ID" value="GAA4772656.1"/>
    <property type="molecule type" value="Genomic_DNA"/>
</dbReference>
<comment type="subcellular location">
    <subcellularLocation>
        <location evidence="1">Cell membrane</location>
        <topology evidence="1">Multi-pass membrane protein</topology>
    </subcellularLocation>
</comment>
<feature type="transmembrane region" description="Helical" evidence="6">
    <location>
        <begin position="287"/>
        <end position="305"/>
    </location>
</feature>
<organism evidence="7 8">
    <name type="scientific">Flavobacterium hankyongi</name>
    <dbReference type="NCBI Taxonomy" id="1176532"/>
    <lineage>
        <taxon>Bacteria</taxon>
        <taxon>Pseudomonadati</taxon>
        <taxon>Bacteroidota</taxon>
        <taxon>Flavobacteriia</taxon>
        <taxon>Flavobacteriales</taxon>
        <taxon>Flavobacteriaceae</taxon>
        <taxon>Flavobacterium</taxon>
    </lineage>
</organism>